<accession>A0ABR2M4Q5</accession>
<comment type="caution">
    <text evidence="2">The sequence shown here is derived from an EMBL/GenBank/DDBJ whole genome shotgun (WGS) entry which is preliminary data.</text>
</comment>
<protein>
    <submittedName>
        <fullName evidence="2">Uncharacterized protein</fullName>
    </submittedName>
</protein>
<keyword evidence="3" id="KW-1185">Reference proteome</keyword>
<evidence type="ECO:0000256" key="1">
    <source>
        <dbReference type="SAM" id="Coils"/>
    </source>
</evidence>
<gene>
    <name evidence="2" type="ORF">KSP40_PGU021441</name>
</gene>
<organism evidence="2 3">
    <name type="scientific">Platanthera guangdongensis</name>
    <dbReference type="NCBI Taxonomy" id="2320717"/>
    <lineage>
        <taxon>Eukaryota</taxon>
        <taxon>Viridiplantae</taxon>
        <taxon>Streptophyta</taxon>
        <taxon>Embryophyta</taxon>
        <taxon>Tracheophyta</taxon>
        <taxon>Spermatophyta</taxon>
        <taxon>Magnoliopsida</taxon>
        <taxon>Liliopsida</taxon>
        <taxon>Asparagales</taxon>
        <taxon>Orchidaceae</taxon>
        <taxon>Orchidoideae</taxon>
        <taxon>Orchideae</taxon>
        <taxon>Orchidinae</taxon>
        <taxon>Platanthera</taxon>
    </lineage>
</organism>
<proteinExistence type="predicted"/>
<evidence type="ECO:0000313" key="3">
    <source>
        <dbReference type="Proteomes" id="UP001412067"/>
    </source>
</evidence>
<dbReference type="EMBL" id="JBBWWR010000012">
    <property type="protein sequence ID" value="KAK8959125.1"/>
    <property type="molecule type" value="Genomic_DNA"/>
</dbReference>
<sequence>MEATNRKISDVQREISRAKGIEQKLAATNTDIRVLQNEMELVRAMEKNLQKEILEGA</sequence>
<dbReference type="Proteomes" id="UP001412067">
    <property type="component" value="Unassembled WGS sequence"/>
</dbReference>
<reference evidence="2 3" key="1">
    <citation type="journal article" date="2022" name="Nat. Plants">
        <title>Genomes of leafy and leafless Platanthera orchids illuminate the evolution of mycoheterotrophy.</title>
        <authorList>
            <person name="Li M.H."/>
            <person name="Liu K.W."/>
            <person name="Li Z."/>
            <person name="Lu H.C."/>
            <person name="Ye Q.L."/>
            <person name="Zhang D."/>
            <person name="Wang J.Y."/>
            <person name="Li Y.F."/>
            <person name="Zhong Z.M."/>
            <person name="Liu X."/>
            <person name="Yu X."/>
            <person name="Liu D.K."/>
            <person name="Tu X.D."/>
            <person name="Liu B."/>
            <person name="Hao Y."/>
            <person name="Liao X.Y."/>
            <person name="Jiang Y.T."/>
            <person name="Sun W.H."/>
            <person name="Chen J."/>
            <person name="Chen Y.Q."/>
            <person name="Ai Y."/>
            <person name="Zhai J.W."/>
            <person name="Wu S.S."/>
            <person name="Zhou Z."/>
            <person name="Hsiao Y.Y."/>
            <person name="Wu W.L."/>
            <person name="Chen Y.Y."/>
            <person name="Lin Y.F."/>
            <person name="Hsu J.L."/>
            <person name="Li C.Y."/>
            <person name="Wang Z.W."/>
            <person name="Zhao X."/>
            <person name="Zhong W.Y."/>
            <person name="Ma X.K."/>
            <person name="Ma L."/>
            <person name="Huang J."/>
            <person name="Chen G.Z."/>
            <person name="Huang M.Z."/>
            <person name="Huang L."/>
            <person name="Peng D.H."/>
            <person name="Luo Y.B."/>
            <person name="Zou S.Q."/>
            <person name="Chen S.P."/>
            <person name="Lan S."/>
            <person name="Tsai W.C."/>
            <person name="Van de Peer Y."/>
            <person name="Liu Z.J."/>
        </authorList>
    </citation>
    <scope>NUCLEOTIDE SEQUENCE [LARGE SCALE GENOMIC DNA]</scope>
    <source>
        <strain evidence="2">Lor288</strain>
    </source>
</reference>
<evidence type="ECO:0000313" key="2">
    <source>
        <dbReference type="EMBL" id="KAK8959125.1"/>
    </source>
</evidence>
<keyword evidence="1" id="KW-0175">Coiled coil</keyword>
<feature type="coiled-coil region" evidence="1">
    <location>
        <begin position="1"/>
        <end position="55"/>
    </location>
</feature>
<name>A0ABR2M4Q5_9ASPA</name>